<dbReference type="InterPro" id="IPR058625">
    <property type="entry name" value="MdtA-like_BSH"/>
</dbReference>
<dbReference type="Gene3D" id="1.10.287.470">
    <property type="entry name" value="Helix hairpin bin"/>
    <property type="match status" value="2"/>
</dbReference>
<dbReference type="Pfam" id="PF25876">
    <property type="entry name" value="HH_MFP_RND"/>
    <property type="match status" value="1"/>
</dbReference>
<evidence type="ECO:0000256" key="2">
    <source>
        <dbReference type="SAM" id="Coils"/>
    </source>
</evidence>
<dbReference type="Pfam" id="PF25963">
    <property type="entry name" value="Beta-barrel_AAEA"/>
    <property type="match status" value="1"/>
</dbReference>
<dbReference type="SUPFAM" id="SSF111369">
    <property type="entry name" value="HlyD-like secretion proteins"/>
    <property type="match status" value="3"/>
</dbReference>
<evidence type="ECO:0000313" key="8">
    <source>
        <dbReference type="Proteomes" id="UP001596091"/>
    </source>
</evidence>
<dbReference type="PANTHER" id="PTHR30367">
    <property type="entry name" value="P-HYDROXYBENZOIC ACID EFFLUX PUMP SUBUNIT AAEA-RELATED"/>
    <property type="match status" value="1"/>
</dbReference>
<evidence type="ECO:0000259" key="4">
    <source>
        <dbReference type="Pfam" id="PF25876"/>
    </source>
</evidence>
<reference evidence="8" key="1">
    <citation type="journal article" date="2019" name="Int. J. Syst. Evol. Microbiol.">
        <title>The Global Catalogue of Microorganisms (GCM) 10K type strain sequencing project: providing services to taxonomists for standard genome sequencing and annotation.</title>
        <authorList>
            <consortium name="The Broad Institute Genomics Platform"/>
            <consortium name="The Broad Institute Genome Sequencing Center for Infectious Disease"/>
            <person name="Wu L."/>
            <person name="Ma J."/>
        </authorList>
    </citation>
    <scope>NUCLEOTIDE SEQUENCE [LARGE SCALE GENOMIC DNA]</scope>
    <source>
        <strain evidence="8">JCM 4087</strain>
    </source>
</reference>
<feature type="domain" description="Multidrug resistance protein MdtA-like barrel-sandwich hybrid" evidence="5">
    <location>
        <begin position="63"/>
        <end position="309"/>
    </location>
</feature>
<comment type="caution">
    <text evidence="7">The sequence shown here is derived from an EMBL/GenBank/DDBJ whole genome shotgun (WGS) entry which is preliminary data.</text>
</comment>
<dbReference type="InterPro" id="IPR050393">
    <property type="entry name" value="MFP_Efflux_Pump"/>
</dbReference>
<evidence type="ECO:0000256" key="3">
    <source>
        <dbReference type="SAM" id="Phobius"/>
    </source>
</evidence>
<name>A0ABW1EFJ4_9BACT</name>
<dbReference type="Gene3D" id="2.40.30.170">
    <property type="match status" value="1"/>
</dbReference>
<gene>
    <name evidence="7" type="ORF">ACFPT7_09920</name>
</gene>
<dbReference type="Pfam" id="PF25917">
    <property type="entry name" value="BSH_RND"/>
    <property type="match status" value="1"/>
</dbReference>
<evidence type="ECO:0000313" key="7">
    <source>
        <dbReference type="EMBL" id="MFC5862607.1"/>
    </source>
</evidence>
<comment type="subcellular location">
    <subcellularLocation>
        <location evidence="1">Membrane</location>
        <topology evidence="1">Single-pass membrane protein</topology>
    </subcellularLocation>
</comment>
<dbReference type="PANTHER" id="PTHR30367:SF1">
    <property type="entry name" value="MULTIDRUG RESISTANCE PROTEIN MDTN"/>
    <property type="match status" value="1"/>
</dbReference>
<sequence length="409" mass="44885">MSAASNSAVDIERDVELARRKRIGRNVRILVTGGAVVALVLAILLTDLYPRTDDASVWANYIGIVPQVSGWLVRLPIKDNAYVKKGDLLFEIDPRPYEYALQQALADQQTLEGQILDEERRIAAERSGVEAARAGLHQSSTGVETAGRVVDVSKAAVERAKAAVVAAEAQLKLATNNLNRIEPLLQKQYVTVEQVDETRTALRVAQGNYDQAQAALQEAQAQQAQSLSRRQEADAAAVASQAKLGQAIHTVDTLVTLKSERPAKAARIDQARLDLERCRVVAPFDAYVTNLNISVGAYAHPGAPLFTLIDTTTWYVIANYRETKLKEIHLGSPVDVYLMEHPDRKFKGVVESIGFGVLPEDSSVAEGLPSIERTLNWVHLSSRFPVRIRIQDPDPKLFRIGSTAVTVVR</sequence>
<organism evidence="7 8">
    <name type="scientific">Acidicapsa dinghuensis</name>
    <dbReference type="NCBI Taxonomy" id="2218256"/>
    <lineage>
        <taxon>Bacteria</taxon>
        <taxon>Pseudomonadati</taxon>
        <taxon>Acidobacteriota</taxon>
        <taxon>Terriglobia</taxon>
        <taxon>Terriglobales</taxon>
        <taxon>Acidobacteriaceae</taxon>
        <taxon>Acidicapsa</taxon>
    </lineage>
</organism>
<feature type="domain" description="Multidrug resistance protein MdtA-like alpha-helical hairpin" evidence="4">
    <location>
        <begin position="158"/>
        <end position="225"/>
    </location>
</feature>
<keyword evidence="2" id="KW-0175">Coiled coil</keyword>
<evidence type="ECO:0000259" key="5">
    <source>
        <dbReference type="Pfam" id="PF25917"/>
    </source>
</evidence>
<evidence type="ECO:0000259" key="6">
    <source>
        <dbReference type="Pfam" id="PF25963"/>
    </source>
</evidence>
<protein>
    <submittedName>
        <fullName evidence="7">Biotin/lipoyl-binding protein</fullName>
    </submittedName>
</protein>
<feature type="coiled-coil region" evidence="2">
    <location>
        <begin position="202"/>
        <end position="229"/>
    </location>
</feature>
<dbReference type="InterPro" id="IPR058624">
    <property type="entry name" value="MdtA-like_HH"/>
</dbReference>
<proteinExistence type="predicted"/>
<dbReference type="InterPro" id="IPR058634">
    <property type="entry name" value="AaeA-lik-b-barrel"/>
</dbReference>
<evidence type="ECO:0000256" key="1">
    <source>
        <dbReference type="ARBA" id="ARBA00004167"/>
    </source>
</evidence>
<feature type="transmembrane region" description="Helical" evidence="3">
    <location>
        <begin position="27"/>
        <end position="46"/>
    </location>
</feature>
<keyword evidence="8" id="KW-1185">Reference proteome</keyword>
<dbReference type="EMBL" id="JBHSPH010000002">
    <property type="protein sequence ID" value="MFC5862607.1"/>
    <property type="molecule type" value="Genomic_DNA"/>
</dbReference>
<feature type="domain" description="p-hydroxybenzoic acid efflux pump subunit AaeA-like beta-barrel" evidence="6">
    <location>
        <begin position="313"/>
        <end position="408"/>
    </location>
</feature>
<keyword evidence="3" id="KW-1133">Transmembrane helix</keyword>
<keyword evidence="3" id="KW-0472">Membrane</keyword>
<dbReference type="Gene3D" id="2.40.50.100">
    <property type="match status" value="1"/>
</dbReference>
<dbReference type="RefSeq" id="WP_263336188.1">
    <property type="nucleotide sequence ID" value="NZ_JAGSYH010000003.1"/>
</dbReference>
<keyword evidence="3" id="KW-0812">Transmembrane</keyword>
<dbReference type="Proteomes" id="UP001596091">
    <property type="component" value="Unassembled WGS sequence"/>
</dbReference>
<accession>A0ABW1EFJ4</accession>